<dbReference type="AlphaFoldDB" id="A0A0J7JBM9"/>
<gene>
    <name evidence="3" type="ORF">Msub_11745</name>
</gene>
<protein>
    <submittedName>
        <fullName evidence="3">Uncharacterized protein</fullName>
    </submittedName>
</protein>
<feature type="region of interest" description="Disordered" evidence="1">
    <location>
        <begin position="21"/>
        <end position="40"/>
    </location>
</feature>
<dbReference type="EMBL" id="LFBU01000001">
    <property type="protein sequence ID" value="KMQ75537.1"/>
    <property type="molecule type" value="Genomic_DNA"/>
</dbReference>
<organism evidence="3 4">
    <name type="scientific">Marinobacter subterrani</name>
    <dbReference type="NCBI Taxonomy" id="1658765"/>
    <lineage>
        <taxon>Bacteria</taxon>
        <taxon>Pseudomonadati</taxon>
        <taxon>Pseudomonadota</taxon>
        <taxon>Gammaproteobacteria</taxon>
        <taxon>Pseudomonadales</taxon>
        <taxon>Marinobacteraceae</taxon>
        <taxon>Marinobacter</taxon>
    </lineage>
</organism>
<dbReference type="PATRIC" id="fig|1658765.3.peg.1738"/>
<evidence type="ECO:0000256" key="1">
    <source>
        <dbReference type="SAM" id="MobiDB-lite"/>
    </source>
</evidence>
<keyword evidence="4" id="KW-1185">Reference proteome</keyword>
<dbReference type="RefSeq" id="WP_048495618.1">
    <property type="nucleotide sequence ID" value="NZ_LFBU01000001.1"/>
</dbReference>
<keyword evidence="2" id="KW-0472">Membrane</keyword>
<dbReference type="Proteomes" id="UP000036102">
    <property type="component" value="Unassembled WGS sequence"/>
</dbReference>
<comment type="caution">
    <text evidence="3">The sequence shown here is derived from an EMBL/GenBank/DDBJ whole genome shotgun (WGS) entry which is preliminary data.</text>
</comment>
<dbReference type="STRING" id="1658765.Msub_11745"/>
<evidence type="ECO:0000256" key="2">
    <source>
        <dbReference type="SAM" id="Phobius"/>
    </source>
</evidence>
<name>A0A0J7JBM9_9GAMM</name>
<evidence type="ECO:0000313" key="4">
    <source>
        <dbReference type="Proteomes" id="UP000036102"/>
    </source>
</evidence>
<feature type="transmembrane region" description="Helical" evidence="2">
    <location>
        <begin position="68"/>
        <end position="87"/>
    </location>
</feature>
<accession>A0A0J7JBM9</accession>
<reference evidence="3 4" key="1">
    <citation type="submission" date="2015-06" db="EMBL/GenBank/DDBJ databases">
        <title>Marinobacter subterrani, a genetically tractable neutrophilic iron-oxidizing strain isolated from the Soudan Iron Mine.</title>
        <authorList>
            <person name="Bonis B.M."/>
            <person name="Gralnick J.A."/>
        </authorList>
    </citation>
    <scope>NUCLEOTIDE SEQUENCE [LARGE SCALE GENOMIC DNA]</scope>
    <source>
        <strain evidence="3 4">JG233</strain>
    </source>
</reference>
<evidence type="ECO:0000313" key="3">
    <source>
        <dbReference type="EMBL" id="KMQ75537.1"/>
    </source>
</evidence>
<keyword evidence="2" id="KW-0812">Transmembrane</keyword>
<keyword evidence="2" id="KW-1133">Transmembrane helix</keyword>
<proteinExistence type="predicted"/>
<sequence>MFGNRQPAAVAFDLFRTSCDSEQTEPHQNPMIATDEAMEQPKQDVTSRAARMRRNQNSEEKDLHMNRIVYIVGAVVIILVILSFFGFR</sequence>